<dbReference type="EMBL" id="FUXK01000048">
    <property type="protein sequence ID" value="SKA22232.1"/>
    <property type="molecule type" value="Genomic_DNA"/>
</dbReference>
<sequence>MSRQASHNMNELIFRTSHNGLAKDSYQLTFNNVSYQLTHTVGFQEDIVQFVLDSLLYATHKISIEPSFEYNTNSTAETSHMYSNGMDLNIHQVKEPISKKDIEDFFNLEAEAAQAKWEATMKLSTKDRIRKRKAIKDVYLDKNFGGLSEDNYNMLKVSVGVNLADFKEGECLILHKETSMLGIKCRLNSFDGDDAIILEVFPPDMPSDLDAYYDVPLLLDKDKVDLRQHVYYPFLFSLPASNDNFWKELIINSCPQPTFEDKEKYAKFLAETESSFKLSLLPKQKEAILNSMQAKDYYLIQGPPGTGKSFVLGIIMLEEIFDLKHNVIVIGPNHMAINNAMVQLLKLVPQCLTLKVGQSYNAPTSKVLSDGKEYGITNILRLNVYALIETAKKNINWLVGLTPHCLYTSRARGLECDTLIIDEAGQMTIPLALMGMIKAKKVIFAGDHKQLPPIVSSEKVKPELRQSAFQTLISDNNCTMLDTSFRMCEPICDFVSELFYDGHLHAMKQGHSNALICSNPLYSFDSPVILHEIDDEGEQVSDKEAAFIADTIAKFLSLGVSAEEIGVLSPFRAQTANIRRSIRKHKDISKEDSKNIASDTIDKMQGQEREVIIYSLVSGNMMYMKEMAEFLYNPNKMNVAFSRAKSKLIIVGSLSKIGQLDMPDYPHINKMLNSKHLKTI</sequence>
<dbReference type="InterPro" id="IPR050534">
    <property type="entry name" value="Coronavir_polyprotein_1ab"/>
</dbReference>
<dbReference type="GO" id="GO:0043139">
    <property type="term" value="F:5'-3' DNA helicase activity"/>
    <property type="evidence" value="ECO:0007669"/>
    <property type="project" value="TreeGrafter"/>
</dbReference>
<keyword evidence="4" id="KW-0347">Helicase</keyword>
<dbReference type="SUPFAM" id="SSF52540">
    <property type="entry name" value="P-loop containing nucleoside triphosphate hydrolases"/>
    <property type="match status" value="1"/>
</dbReference>
<dbReference type="Pfam" id="PF13087">
    <property type="entry name" value="AAA_12"/>
    <property type="match status" value="1"/>
</dbReference>
<dbReference type="CDD" id="cd18808">
    <property type="entry name" value="SF1_C_Upf1"/>
    <property type="match status" value="1"/>
</dbReference>
<reference evidence="8 9" key="1">
    <citation type="submission" date="2017-02" db="EMBL/GenBank/DDBJ databases">
        <authorList>
            <person name="Peterson S.W."/>
        </authorList>
    </citation>
    <scope>NUCLEOTIDE SEQUENCE [LARGE SCALE GENOMIC DNA]</scope>
    <source>
        <strain evidence="8 9">ATCC 43324</strain>
    </source>
</reference>
<evidence type="ECO:0000259" key="7">
    <source>
        <dbReference type="Pfam" id="PF13087"/>
    </source>
</evidence>
<evidence type="ECO:0000313" key="9">
    <source>
        <dbReference type="Proteomes" id="UP000190065"/>
    </source>
</evidence>
<organism evidence="8 9">
    <name type="scientific">Segatella oulorum</name>
    <dbReference type="NCBI Taxonomy" id="28136"/>
    <lineage>
        <taxon>Bacteria</taxon>
        <taxon>Pseudomonadati</taxon>
        <taxon>Bacteroidota</taxon>
        <taxon>Bacteroidia</taxon>
        <taxon>Bacteroidales</taxon>
        <taxon>Prevotellaceae</taxon>
        <taxon>Segatella</taxon>
    </lineage>
</organism>
<evidence type="ECO:0000256" key="1">
    <source>
        <dbReference type="ARBA" id="ARBA00007913"/>
    </source>
</evidence>
<feature type="domain" description="DNA2/NAM7 helicase helicase" evidence="6">
    <location>
        <begin position="283"/>
        <end position="359"/>
    </location>
</feature>
<dbReference type="InterPro" id="IPR047187">
    <property type="entry name" value="SF1_C_Upf1"/>
</dbReference>
<dbReference type="STRING" id="28136.SAMN02745202_02539"/>
<dbReference type="Proteomes" id="UP000190065">
    <property type="component" value="Unassembled WGS sequence"/>
</dbReference>
<dbReference type="InterPro" id="IPR027417">
    <property type="entry name" value="P-loop_NTPase"/>
</dbReference>
<dbReference type="Pfam" id="PF13086">
    <property type="entry name" value="AAA_11"/>
    <property type="match status" value="2"/>
</dbReference>
<accession>A0A1T4S234</accession>
<evidence type="ECO:0000256" key="3">
    <source>
        <dbReference type="ARBA" id="ARBA00022801"/>
    </source>
</evidence>
<comment type="similarity">
    <text evidence="1">Belongs to the DNA2/NAM7 helicase family.</text>
</comment>
<dbReference type="GO" id="GO:0016787">
    <property type="term" value="F:hydrolase activity"/>
    <property type="evidence" value="ECO:0007669"/>
    <property type="project" value="UniProtKB-KW"/>
</dbReference>
<dbReference type="PANTHER" id="PTHR43788">
    <property type="entry name" value="DNA2/NAM7 HELICASE FAMILY MEMBER"/>
    <property type="match status" value="1"/>
</dbReference>
<gene>
    <name evidence="8" type="ORF">SAMN02745202_02539</name>
</gene>
<proteinExistence type="inferred from homology"/>
<evidence type="ECO:0000256" key="5">
    <source>
        <dbReference type="ARBA" id="ARBA00022840"/>
    </source>
</evidence>
<evidence type="ECO:0000256" key="2">
    <source>
        <dbReference type="ARBA" id="ARBA00022741"/>
    </source>
</evidence>
<feature type="domain" description="DNA2/NAM7 helicase helicase" evidence="6">
    <location>
        <begin position="415"/>
        <end position="458"/>
    </location>
</feature>
<dbReference type="GO" id="GO:0005524">
    <property type="term" value="F:ATP binding"/>
    <property type="evidence" value="ECO:0007669"/>
    <property type="project" value="UniProtKB-KW"/>
</dbReference>
<name>A0A1T4S234_9BACT</name>
<protein>
    <submittedName>
        <fullName evidence="8">AAA domain-containing protein</fullName>
    </submittedName>
</protein>
<evidence type="ECO:0000256" key="4">
    <source>
        <dbReference type="ARBA" id="ARBA00022806"/>
    </source>
</evidence>
<dbReference type="InterPro" id="IPR041679">
    <property type="entry name" value="DNA2/NAM7-like_C"/>
</dbReference>
<keyword evidence="5" id="KW-0067">ATP-binding</keyword>
<dbReference type="InterPro" id="IPR041677">
    <property type="entry name" value="DNA2/NAM7_AAA_11"/>
</dbReference>
<keyword evidence="2" id="KW-0547">Nucleotide-binding</keyword>
<dbReference type="PANTHER" id="PTHR43788:SF8">
    <property type="entry name" value="DNA-BINDING PROTEIN SMUBP-2"/>
    <property type="match status" value="1"/>
</dbReference>
<keyword evidence="3" id="KW-0378">Hydrolase</keyword>
<feature type="domain" description="DNA2/NAM7 helicase-like C-terminal" evidence="7">
    <location>
        <begin position="465"/>
        <end position="653"/>
    </location>
</feature>
<dbReference type="Gene3D" id="3.40.50.300">
    <property type="entry name" value="P-loop containing nucleotide triphosphate hydrolases"/>
    <property type="match status" value="2"/>
</dbReference>
<dbReference type="AlphaFoldDB" id="A0A1T4S234"/>
<evidence type="ECO:0000259" key="6">
    <source>
        <dbReference type="Pfam" id="PF13086"/>
    </source>
</evidence>
<evidence type="ECO:0000313" key="8">
    <source>
        <dbReference type="EMBL" id="SKA22232.1"/>
    </source>
</evidence>